<proteinExistence type="inferred from homology"/>
<dbReference type="EMBL" id="CP073078">
    <property type="protein sequence ID" value="QUD87834.1"/>
    <property type="molecule type" value="Genomic_DNA"/>
</dbReference>
<organism evidence="9 10">
    <name type="scientific">Phenylobacterium montanum</name>
    <dbReference type="NCBI Taxonomy" id="2823693"/>
    <lineage>
        <taxon>Bacteria</taxon>
        <taxon>Pseudomonadati</taxon>
        <taxon>Pseudomonadota</taxon>
        <taxon>Alphaproteobacteria</taxon>
        <taxon>Caulobacterales</taxon>
        <taxon>Caulobacteraceae</taxon>
        <taxon>Phenylobacterium</taxon>
    </lineage>
</organism>
<dbReference type="Pfam" id="PF00460">
    <property type="entry name" value="Flg_bb_rod"/>
    <property type="match status" value="1"/>
</dbReference>
<feature type="domain" description="Flagellar basal body rod protein N-terminal" evidence="7">
    <location>
        <begin position="12"/>
        <end position="37"/>
    </location>
</feature>
<name>A0A975FZI6_9CAUL</name>
<reference evidence="9" key="1">
    <citation type="submission" date="2021-04" db="EMBL/GenBank/DDBJ databases">
        <title>The complete genome sequence of Caulobacter sp. S6.</title>
        <authorList>
            <person name="Tang Y."/>
            <person name="Ouyang W."/>
            <person name="Liu Q."/>
            <person name="Huang B."/>
            <person name="Guo Z."/>
            <person name="Lei P."/>
        </authorList>
    </citation>
    <scope>NUCLEOTIDE SEQUENCE</scope>
    <source>
        <strain evidence="9">S6</strain>
    </source>
</reference>
<comment type="similarity">
    <text evidence="2">Belongs to the flagella basal body rod proteins family.</text>
</comment>
<feature type="domain" description="Flagellar basal-body/hook protein C-terminal" evidence="8">
    <location>
        <begin position="93"/>
        <end position="137"/>
    </location>
</feature>
<dbReference type="Proteomes" id="UP000676409">
    <property type="component" value="Chromosome"/>
</dbReference>
<evidence type="ECO:0000313" key="9">
    <source>
        <dbReference type="EMBL" id="QUD87834.1"/>
    </source>
</evidence>
<keyword evidence="9" id="KW-0969">Cilium</keyword>
<evidence type="ECO:0000256" key="3">
    <source>
        <dbReference type="ARBA" id="ARBA00017941"/>
    </source>
</evidence>
<evidence type="ECO:0000256" key="2">
    <source>
        <dbReference type="ARBA" id="ARBA00009677"/>
    </source>
</evidence>
<dbReference type="GO" id="GO:0030694">
    <property type="term" value="C:bacterial-type flagellum basal body, rod"/>
    <property type="evidence" value="ECO:0007669"/>
    <property type="project" value="UniProtKB-UniRule"/>
</dbReference>
<evidence type="ECO:0000259" key="8">
    <source>
        <dbReference type="Pfam" id="PF06429"/>
    </source>
</evidence>
<evidence type="ECO:0000256" key="5">
    <source>
        <dbReference type="ARBA" id="ARBA00025933"/>
    </source>
</evidence>
<keyword evidence="9" id="KW-0282">Flagellum</keyword>
<evidence type="ECO:0000256" key="6">
    <source>
        <dbReference type="RuleBase" id="RU362062"/>
    </source>
</evidence>
<dbReference type="KEGG" id="caul:KCG34_22785"/>
<evidence type="ECO:0000313" key="10">
    <source>
        <dbReference type="Proteomes" id="UP000676409"/>
    </source>
</evidence>
<keyword evidence="9" id="KW-0966">Cell projection</keyword>
<dbReference type="RefSeq" id="WP_211937885.1">
    <property type="nucleotide sequence ID" value="NZ_CP073078.1"/>
</dbReference>
<dbReference type="PANTHER" id="PTHR30435">
    <property type="entry name" value="FLAGELLAR PROTEIN"/>
    <property type="match status" value="1"/>
</dbReference>
<protein>
    <recommendedName>
        <fullName evidence="3 6">Flagellar basal-body rod protein FlgC</fullName>
    </recommendedName>
</protein>
<gene>
    <name evidence="9" type="primary">flgC</name>
    <name evidence="9" type="ORF">KCG34_22785</name>
</gene>
<dbReference type="GO" id="GO:0071978">
    <property type="term" value="P:bacterial-type flagellum-dependent swarming motility"/>
    <property type="evidence" value="ECO:0007669"/>
    <property type="project" value="TreeGrafter"/>
</dbReference>
<dbReference type="InterPro" id="IPR006299">
    <property type="entry name" value="FlgC"/>
</dbReference>
<dbReference type="InterPro" id="IPR010930">
    <property type="entry name" value="Flg_bb/hook_C_dom"/>
</dbReference>
<dbReference type="NCBIfam" id="TIGR01395">
    <property type="entry name" value="FlgC"/>
    <property type="match status" value="1"/>
</dbReference>
<dbReference type="PANTHER" id="PTHR30435:SF2">
    <property type="entry name" value="FLAGELLAR BASAL-BODY ROD PROTEIN FLGC"/>
    <property type="match status" value="1"/>
</dbReference>
<keyword evidence="4 6" id="KW-0975">Bacterial flagellum</keyword>
<evidence type="ECO:0000256" key="1">
    <source>
        <dbReference type="ARBA" id="ARBA00004117"/>
    </source>
</evidence>
<comment type="subcellular location">
    <subcellularLocation>
        <location evidence="1 6">Bacterial flagellum basal body</location>
    </subcellularLocation>
</comment>
<keyword evidence="10" id="KW-1185">Reference proteome</keyword>
<dbReference type="Pfam" id="PF06429">
    <property type="entry name" value="Flg_bbr_C"/>
    <property type="match status" value="1"/>
</dbReference>
<sequence length="140" mass="14885">MADSPSNAIATMSVAASALRAQQARMRVIAENMANADSVSQSAGGNPYQRQVAVFSPTVLPGGGQGVTMSRVVRDQTPFKTEYRPGHPSADAKGYVKLPNVDPLVETMDMGAAQRAYSANLSVIETANEMQTRTLDLLNK</sequence>
<evidence type="ECO:0000256" key="4">
    <source>
        <dbReference type="ARBA" id="ARBA00023143"/>
    </source>
</evidence>
<comment type="subunit">
    <text evidence="5 6">The basal body constitutes a major portion of the flagellar organelle and consists of four rings (L,P,S, and M) mounted on a central rod. The rod consists of about 26 subunits of FlgG in the distal portion, and FlgB, FlgC and FlgF are thought to build up the proximal portion of the rod with about 6 subunits each.</text>
</comment>
<accession>A0A975FZI6</accession>
<dbReference type="InterPro" id="IPR001444">
    <property type="entry name" value="Flag_bb_rod_N"/>
</dbReference>
<dbReference type="AlphaFoldDB" id="A0A975FZI6"/>
<evidence type="ECO:0000259" key="7">
    <source>
        <dbReference type="Pfam" id="PF00460"/>
    </source>
</evidence>